<comment type="subcellular location">
    <subcellularLocation>
        <location evidence="1">Endomembrane system</location>
    </subcellularLocation>
</comment>
<dbReference type="CDD" id="cd14832">
    <property type="entry name" value="AP4_sigma"/>
    <property type="match status" value="1"/>
</dbReference>
<dbReference type="GO" id="GO:0005737">
    <property type="term" value="C:cytoplasm"/>
    <property type="evidence" value="ECO:0007669"/>
    <property type="project" value="UniProtKB-ARBA"/>
</dbReference>
<evidence type="ECO:0000256" key="2">
    <source>
        <dbReference type="ARBA" id="ARBA00006972"/>
    </source>
</evidence>
<dbReference type="InterPro" id="IPR016635">
    <property type="entry name" value="AP_complex_ssu"/>
</dbReference>
<dbReference type="InterPro" id="IPR022775">
    <property type="entry name" value="AP_mu_sigma_su"/>
</dbReference>
<dbReference type="FunFam" id="3.30.450.60:FF:000010">
    <property type="entry name" value="AP complex subunit sigma"/>
    <property type="match status" value="1"/>
</dbReference>
<name>A0A7S3GXI4_9STRA</name>
<organism evidence="8">
    <name type="scientific">Spumella elongata</name>
    <dbReference type="NCBI Taxonomy" id="89044"/>
    <lineage>
        <taxon>Eukaryota</taxon>
        <taxon>Sar</taxon>
        <taxon>Stramenopiles</taxon>
        <taxon>Ochrophyta</taxon>
        <taxon>Chrysophyceae</taxon>
        <taxon>Chromulinales</taxon>
        <taxon>Chromulinaceae</taxon>
        <taxon>Spumella</taxon>
    </lineage>
</organism>
<feature type="domain" description="AP complex mu/sigma subunit" evidence="7">
    <location>
        <begin position="1"/>
        <end position="142"/>
    </location>
</feature>
<evidence type="ECO:0000256" key="3">
    <source>
        <dbReference type="ARBA" id="ARBA00022448"/>
    </source>
</evidence>
<keyword evidence="4 6" id="KW-0653">Protein transport</keyword>
<proteinExistence type="inferred from homology"/>
<dbReference type="AlphaFoldDB" id="A0A7S3GXI4"/>
<dbReference type="EMBL" id="HBIC01016061">
    <property type="protein sequence ID" value="CAE0279287.1"/>
    <property type="molecule type" value="Transcribed_RNA"/>
</dbReference>
<dbReference type="Gene3D" id="3.30.450.60">
    <property type="match status" value="1"/>
</dbReference>
<comment type="similarity">
    <text evidence="2 6">Belongs to the adaptor complexes small subunit family.</text>
</comment>
<evidence type="ECO:0000256" key="4">
    <source>
        <dbReference type="ARBA" id="ARBA00022927"/>
    </source>
</evidence>
<evidence type="ECO:0000256" key="6">
    <source>
        <dbReference type="PIRNR" id="PIRNR015588"/>
    </source>
</evidence>
<reference evidence="8" key="1">
    <citation type="submission" date="2021-01" db="EMBL/GenBank/DDBJ databases">
        <authorList>
            <person name="Corre E."/>
            <person name="Pelletier E."/>
            <person name="Niang G."/>
            <person name="Scheremetjew M."/>
            <person name="Finn R."/>
            <person name="Kale V."/>
            <person name="Holt S."/>
            <person name="Cochrane G."/>
            <person name="Meng A."/>
            <person name="Brown T."/>
            <person name="Cohen L."/>
        </authorList>
    </citation>
    <scope>NUCLEOTIDE SEQUENCE</scope>
    <source>
        <strain evidence="8">CCAP 955/1</strain>
    </source>
</reference>
<protein>
    <recommendedName>
        <fullName evidence="6">AP complex subunit sigma</fullName>
    </recommendedName>
</protein>
<evidence type="ECO:0000259" key="7">
    <source>
        <dbReference type="Pfam" id="PF01217"/>
    </source>
</evidence>
<keyword evidence="3 6" id="KW-0813">Transport</keyword>
<sequence length="152" mass="17764">MIKFVLMVNKQGQTRLASYFQWYPIQERVALEAEIIRRCLSRTEFQCSFIEYRGFKVVYRRYASLFFVVAVDGEEENELAILEFIHSLVETMDKYFESVCELDIMFHIEKAHYIVDEMVVNGSIVENNKVNILKPLALMDKLASAEGGIFSR</sequence>
<dbReference type="PIRSF" id="PIRSF015588">
    <property type="entry name" value="AP_complex_sigma"/>
    <property type="match status" value="1"/>
</dbReference>
<dbReference type="SUPFAM" id="SSF64356">
    <property type="entry name" value="SNARE-like"/>
    <property type="match status" value="1"/>
</dbReference>
<dbReference type="GO" id="GO:0006886">
    <property type="term" value="P:intracellular protein transport"/>
    <property type="evidence" value="ECO:0007669"/>
    <property type="project" value="UniProtKB-UniRule"/>
</dbReference>
<dbReference type="GO" id="GO:0012505">
    <property type="term" value="C:endomembrane system"/>
    <property type="evidence" value="ECO:0007669"/>
    <property type="project" value="UniProtKB-SubCell"/>
</dbReference>
<dbReference type="Pfam" id="PF01217">
    <property type="entry name" value="Clat_adaptor_s"/>
    <property type="match status" value="1"/>
</dbReference>
<evidence type="ECO:0000256" key="1">
    <source>
        <dbReference type="ARBA" id="ARBA00004308"/>
    </source>
</evidence>
<dbReference type="InterPro" id="IPR011012">
    <property type="entry name" value="Longin-like_dom_sf"/>
</dbReference>
<keyword evidence="5 6" id="KW-0472">Membrane</keyword>
<dbReference type="PANTHER" id="PTHR11753">
    <property type="entry name" value="ADAPTOR COMPLEXES SMALL SUBUNIT FAMILY"/>
    <property type="match status" value="1"/>
</dbReference>
<evidence type="ECO:0000313" key="8">
    <source>
        <dbReference type="EMBL" id="CAE0279287.1"/>
    </source>
</evidence>
<gene>
    <name evidence="8" type="ORF">SELO1098_LOCUS8120</name>
</gene>
<evidence type="ECO:0000256" key="5">
    <source>
        <dbReference type="ARBA" id="ARBA00023136"/>
    </source>
</evidence>
<accession>A0A7S3GXI4</accession>